<keyword evidence="5" id="KW-0732">Signal</keyword>
<evidence type="ECO:0000256" key="5">
    <source>
        <dbReference type="SAM" id="SignalP"/>
    </source>
</evidence>
<evidence type="ECO:0000256" key="2">
    <source>
        <dbReference type="ARBA" id="ARBA00023008"/>
    </source>
</evidence>
<gene>
    <name evidence="7" type="ORF">DEBURN_LOCUS999</name>
</gene>
<dbReference type="InterPro" id="IPR052953">
    <property type="entry name" value="Ser-rich/MCO-related"/>
</dbReference>
<organism evidence="7 8">
    <name type="scientific">Diversispora eburnea</name>
    <dbReference type="NCBI Taxonomy" id="1213867"/>
    <lineage>
        <taxon>Eukaryota</taxon>
        <taxon>Fungi</taxon>
        <taxon>Fungi incertae sedis</taxon>
        <taxon>Mucoromycota</taxon>
        <taxon>Glomeromycotina</taxon>
        <taxon>Glomeromycetes</taxon>
        <taxon>Diversisporales</taxon>
        <taxon>Diversisporaceae</taxon>
        <taxon>Diversispora</taxon>
    </lineage>
</organism>
<keyword evidence="4" id="KW-1133">Transmembrane helix</keyword>
<dbReference type="Gene3D" id="2.60.40.420">
    <property type="entry name" value="Cupredoxins - blue copper proteins"/>
    <property type="match status" value="1"/>
</dbReference>
<feature type="region of interest" description="Disordered" evidence="3">
    <location>
        <begin position="126"/>
        <end position="160"/>
    </location>
</feature>
<feature type="compositionally biased region" description="Low complexity" evidence="3">
    <location>
        <begin position="128"/>
        <end position="160"/>
    </location>
</feature>
<dbReference type="SUPFAM" id="SSF49503">
    <property type="entry name" value="Cupredoxins"/>
    <property type="match status" value="1"/>
</dbReference>
<dbReference type="GO" id="GO:0005507">
    <property type="term" value="F:copper ion binding"/>
    <property type="evidence" value="ECO:0007669"/>
    <property type="project" value="InterPro"/>
</dbReference>
<keyword evidence="4" id="KW-0472">Membrane</keyword>
<feature type="chain" id="PRO_5040370176" evidence="5">
    <location>
        <begin position="22"/>
        <end position="194"/>
    </location>
</feature>
<dbReference type="InterPro" id="IPR000923">
    <property type="entry name" value="BlueCu_1"/>
</dbReference>
<keyword evidence="4" id="KW-0812">Transmembrane</keyword>
<feature type="signal peptide" evidence="5">
    <location>
        <begin position="1"/>
        <end position="21"/>
    </location>
</feature>
<dbReference type="PANTHER" id="PTHR34883">
    <property type="entry name" value="SERINE-RICH PROTEIN, PUTATIVE-RELATED-RELATED"/>
    <property type="match status" value="1"/>
</dbReference>
<evidence type="ECO:0000256" key="4">
    <source>
        <dbReference type="SAM" id="Phobius"/>
    </source>
</evidence>
<keyword evidence="1" id="KW-0479">Metal-binding</keyword>
<dbReference type="Proteomes" id="UP000789706">
    <property type="component" value="Unassembled WGS sequence"/>
</dbReference>
<dbReference type="EMBL" id="CAJVPK010000037">
    <property type="protein sequence ID" value="CAG8436283.1"/>
    <property type="molecule type" value="Genomic_DNA"/>
</dbReference>
<dbReference type="OrthoDB" id="2449374at2759"/>
<evidence type="ECO:0000313" key="8">
    <source>
        <dbReference type="Proteomes" id="UP000789706"/>
    </source>
</evidence>
<keyword evidence="8" id="KW-1185">Reference proteome</keyword>
<dbReference type="InterPro" id="IPR008972">
    <property type="entry name" value="Cupredoxin"/>
</dbReference>
<dbReference type="AlphaFoldDB" id="A0A9N8V6C5"/>
<proteinExistence type="predicted"/>
<evidence type="ECO:0000313" key="7">
    <source>
        <dbReference type="EMBL" id="CAG8436283.1"/>
    </source>
</evidence>
<comment type="caution">
    <text evidence="7">The sequence shown here is derived from an EMBL/GenBank/DDBJ whole genome shotgun (WGS) entry which is preliminary data.</text>
</comment>
<accession>A0A9N8V6C5</accession>
<feature type="domain" description="Blue (type 1) copper" evidence="6">
    <location>
        <begin position="24"/>
        <end position="119"/>
    </location>
</feature>
<protein>
    <submittedName>
        <fullName evidence="7">3030_t:CDS:1</fullName>
    </submittedName>
</protein>
<reference evidence="7" key="1">
    <citation type="submission" date="2021-06" db="EMBL/GenBank/DDBJ databases">
        <authorList>
            <person name="Kallberg Y."/>
            <person name="Tangrot J."/>
            <person name="Rosling A."/>
        </authorList>
    </citation>
    <scope>NUCLEOTIDE SEQUENCE</scope>
    <source>
        <strain evidence="7">AZ414A</strain>
    </source>
</reference>
<sequence length="194" mass="20708">MSNGMKFLLFFVACFVLAAYADNIVIKVGNLKYDPQTVDAKKGDVLVFTWLSDRSQHDVVQSDSEGDCSESTTLTSIKSDIKSSGTYNYTITEDANTKLYYYCSVGTHCESGMYGTINVVGDTTSTLARTSGSPSSRASPGAPSEAPLETTSGRSSSSSTQTVTQKNFAVSFNSITTVTLLVFVSSLIMTASLL</sequence>
<evidence type="ECO:0000259" key="6">
    <source>
        <dbReference type="Pfam" id="PF00127"/>
    </source>
</evidence>
<dbReference type="CDD" id="cd00920">
    <property type="entry name" value="Cupredoxin"/>
    <property type="match status" value="1"/>
</dbReference>
<feature type="transmembrane region" description="Helical" evidence="4">
    <location>
        <begin position="168"/>
        <end position="189"/>
    </location>
</feature>
<name>A0A9N8V6C5_9GLOM</name>
<evidence type="ECO:0000256" key="3">
    <source>
        <dbReference type="SAM" id="MobiDB-lite"/>
    </source>
</evidence>
<dbReference type="Pfam" id="PF00127">
    <property type="entry name" value="Copper-bind"/>
    <property type="match status" value="1"/>
</dbReference>
<dbReference type="PANTHER" id="PTHR34883:SF15">
    <property type="entry name" value="EXTRACELLULAR SERINE-RICH PROTEIN"/>
    <property type="match status" value="1"/>
</dbReference>
<evidence type="ECO:0000256" key="1">
    <source>
        <dbReference type="ARBA" id="ARBA00022723"/>
    </source>
</evidence>
<keyword evidence="2" id="KW-0186">Copper</keyword>
<dbReference type="GO" id="GO:0009055">
    <property type="term" value="F:electron transfer activity"/>
    <property type="evidence" value="ECO:0007669"/>
    <property type="project" value="InterPro"/>
</dbReference>